<dbReference type="Gene3D" id="1.10.530.10">
    <property type="match status" value="2"/>
</dbReference>
<dbReference type="Proteomes" id="UP000655225">
    <property type="component" value="Unassembled WGS sequence"/>
</dbReference>
<name>A0A834Z8K3_TETSI</name>
<dbReference type="SUPFAM" id="SSF53955">
    <property type="entry name" value="Lysozyme-like"/>
    <property type="match status" value="2"/>
</dbReference>
<dbReference type="GO" id="GO:0006952">
    <property type="term" value="P:defense response"/>
    <property type="evidence" value="ECO:0007669"/>
    <property type="project" value="UniProtKB-KW"/>
</dbReference>
<dbReference type="SUPFAM" id="SSF57016">
    <property type="entry name" value="Plant lectins/antimicrobial peptides"/>
    <property type="match status" value="2"/>
</dbReference>
<organism evidence="15 16">
    <name type="scientific">Tetracentron sinense</name>
    <name type="common">Spur-leaf</name>
    <dbReference type="NCBI Taxonomy" id="13715"/>
    <lineage>
        <taxon>Eukaryota</taxon>
        <taxon>Viridiplantae</taxon>
        <taxon>Streptophyta</taxon>
        <taxon>Embryophyta</taxon>
        <taxon>Tracheophyta</taxon>
        <taxon>Spermatophyta</taxon>
        <taxon>Magnoliopsida</taxon>
        <taxon>Trochodendrales</taxon>
        <taxon>Trochodendraceae</taxon>
        <taxon>Tetracentron</taxon>
    </lineage>
</organism>
<dbReference type="InterPro" id="IPR023346">
    <property type="entry name" value="Lysozyme-like_dom_sf"/>
</dbReference>
<dbReference type="InterPro" id="IPR000726">
    <property type="entry name" value="Glyco_hydro_19_cat"/>
</dbReference>
<sequence>MASSKIVALTIRRSLLGIIFAGLLPGSVEGQNCDCSSGVCCSQWAGYCGKVVLAGLSPPGSGEDPNCGCASGVCCSQFGYCGTSEEYCGAGCREGPCTTASSPPSTNNVSVAAIVTEEFFNGIINQAAASCAGKSFYSREAFLDAISSYPSFGKVGTANDFKREIAAFFAHVTHETGHFCHIEELDGPSKNYCDVTNTQYPCVAGKGYHGRGPFQLSWNYNYGPAGNSIGFDGLNSPETVATDEVVSFKTALWFWMINEVQSIITSGQGFGPTIRKINIQECDGGRPETVSARVQYYTNYCSQLALTIRRSLLGIIFAGLLPGSVEGQNCDCSSGVCCSQWAGYCGKAVLAGLSPPGTGEDPNCGCASGLCCSQYGYCGTGEEYCGTGCQEGPCTTASSPPSTNNVSVAAIVTEEFFNGIINQADASCAGKRFYSRASFLQAINSYSPFGTVGTSDNSKREIAAFFAHVTDLTGGFCHIETINGRDCCDKNYTQYPCAVGKKYCGRGPIQLSWNYNYGPAGSSIGFDGLNAPETVATNNVVSFKSALWFWMNNVHSIMTSGQGFGATIRALNDGIECNGGSPATGDGDHGFSGPTTSGTKFAFGVGTIEAPFSVAADGVDGSCTPLDSSATPLRNFGGRCSDKPSSGSLFPKLPRSALFPIPEAPSSAVLEEALTQAISGEASTGPCSGVHWNNLFKSVQAQNNDAALEYVLPLFEDGKLVLSRTPEKIEKDSEEWKFSLVGFFAGPTPPFMATKQSVERLWKVRGNLEVFALENGFFIFKLNCEEDKRRILEGGPWKIRSSILIVKEWDRYVQLEKVEFTTLPVWVKIYNLPLFLWNSRSFSAIGSGLGKPICLDKQTLAKSRLGYAKLYVEVDALKDLPSELHLRLDGNTEVKLKLVFEWKPPRCEKCQVFGHNFNQCPDRLPVEPIHENRGPEVLHNNSKEVAKVTHPPDEDIIEDIVVAKETCALQENQGQDFRSNSVTEAQSVLEKGTGEGECSSPNRFAILSDLDDDGQPNSVTLQPVTSLADQQCVSGPKAATLSHMGNGGATRVPPKESFVALLKRQWPLVTTHLKLKEKSGGTTHSAARQRDTRDFIINNRLCGMGLVETKLRSMNANRVLKQISELWRRIDNYSSALNGRVWFCWDPEQLNVSPMRITDQAIHYLVNAAGWVFPIVVVRDAWCSTTTGTPMFKLVSKMKNTKQALKSWSQLKFGNVSARVLQAKEELHNSIATLDSDPFNEHMQLEVRSHKMALQHLLNTEENVLHQCSRIQWLRLGDNNNKFFYRSLSSRNHKNRINSIKNESGNMISSEEEEVAALAKGYFSSLLAADPIPPLDDLELLPDGKGYGAIIRDSSGVPLIAVAGKMDMGSVIYLELMAIKRGLQVAQGLLLDNLERPEMVAWPPFEVVLKNLYFEDWEIREVKRAEKSKDTVRVSCMEAPRKKRTVTYASDRE</sequence>
<feature type="domain" description="Chitin-binding type-1" evidence="14">
    <location>
        <begin position="64"/>
        <end position="99"/>
    </location>
</feature>
<evidence type="ECO:0000256" key="11">
    <source>
        <dbReference type="ARBA" id="ARBA00023326"/>
    </source>
</evidence>
<feature type="domain" description="Chitin-binding type-1" evidence="14">
    <location>
        <begin position="361"/>
        <end position="396"/>
    </location>
</feature>
<keyword evidence="4 13" id="KW-0732">Signal</keyword>
<evidence type="ECO:0000256" key="3">
    <source>
        <dbReference type="ARBA" id="ARBA00022669"/>
    </source>
</evidence>
<feature type="disulfide bond" evidence="12">
    <location>
        <begin position="371"/>
        <end position="385"/>
    </location>
</feature>
<comment type="catalytic activity">
    <reaction evidence="1">
        <text>Random endo-hydrolysis of N-acetyl-beta-D-glucosaminide (1-&gt;4)-beta-linkages in chitin and chitodextrins.</text>
        <dbReference type="EC" id="3.2.1.14"/>
    </reaction>
</comment>
<accession>A0A834Z8K3</accession>
<keyword evidence="11" id="KW-0624">Polysaccharide degradation</keyword>
<evidence type="ECO:0000256" key="4">
    <source>
        <dbReference type="ARBA" id="ARBA00022729"/>
    </source>
</evidence>
<dbReference type="InterPro" id="IPR001002">
    <property type="entry name" value="Chitin-bd_1"/>
</dbReference>
<evidence type="ECO:0000256" key="9">
    <source>
        <dbReference type="ARBA" id="ARBA00023277"/>
    </source>
</evidence>
<evidence type="ECO:0000256" key="1">
    <source>
        <dbReference type="ARBA" id="ARBA00000822"/>
    </source>
</evidence>
<dbReference type="FunFam" id="3.30.20.10:FF:000001">
    <property type="entry name" value="Endochitinase (Chitinase)"/>
    <property type="match status" value="2"/>
</dbReference>
<feature type="chain" id="PRO_5032308055" description="chitinase" evidence="13">
    <location>
        <begin position="31"/>
        <end position="1453"/>
    </location>
</feature>
<evidence type="ECO:0000259" key="14">
    <source>
        <dbReference type="PROSITE" id="PS50941"/>
    </source>
</evidence>
<evidence type="ECO:0000256" key="2">
    <source>
        <dbReference type="ARBA" id="ARBA00012729"/>
    </source>
</evidence>
<evidence type="ECO:0000313" key="15">
    <source>
        <dbReference type="EMBL" id="KAF8402335.1"/>
    </source>
</evidence>
<dbReference type="CDD" id="cd00035">
    <property type="entry name" value="ChtBD1"/>
    <property type="match status" value="2"/>
</dbReference>
<dbReference type="GO" id="GO:0016998">
    <property type="term" value="P:cell wall macromolecule catabolic process"/>
    <property type="evidence" value="ECO:0007669"/>
    <property type="project" value="InterPro"/>
</dbReference>
<keyword evidence="8 12" id="KW-1015">Disulfide bond</keyword>
<comment type="caution">
    <text evidence="15">The sequence shown here is derived from an EMBL/GenBank/DDBJ whole genome shotgun (WGS) entry which is preliminary data.</text>
</comment>
<comment type="caution">
    <text evidence="12">Lacks conserved residue(s) required for the propagation of feature annotation.</text>
</comment>
<dbReference type="FunFam" id="3.30.60.10:FF:000003">
    <property type="entry name" value="Class IV chitinase"/>
    <property type="match status" value="1"/>
</dbReference>
<keyword evidence="16" id="KW-1185">Reference proteome</keyword>
<evidence type="ECO:0000313" key="16">
    <source>
        <dbReference type="Proteomes" id="UP000655225"/>
    </source>
</evidence>
<dbReference type="Gene3D" id="3.30.20.10">
    <property type="entry name" value="Endochitinase, domain 2"/>
    <property type="match status" value="2"/>
</dbReference>
<evidence type="ECO:0000256" key="8">
    <source>
        <dbReference type="ARBA" id="ARBA00023157"/>
    </source>
</evidence>
<dbReference type="OrthoDB" id="1939300at2759"/>
<keyword evidence="3 12" id="KW-0147">Chitin-binding</keyword>
<dbReference type="FunFam" id="1.10.530.10:FF:000052">
    <property type="entry name" value="Endochitinase PR4"/>
    <property type="match status" value="1"/>
</dbReference>
<dbReference type="Pfam" id="PF00187">
    <property type="entry name" value="Chitin_bind_1"/>
    <property type="match status" value="2"/>
</dbReference>
<dbReference type="Pfam" id="PF00182">
    <property type="entry name" value="Glyco_hydro_19"/>
    <property type="match status" value="2"/>
</dbReference>
<dbReference type="Gene3D" id="3.30.60.10">
    <property type="entry name" value="Endochitinase-like"/>
    <property type="match status" value="2"/>
</dbReference>
<dbReference type="PROSITE" id="PS50941">
    <property type="entry name" value="CHIT_BIND_I_2"/>
    <property type="match status" value="2"/>
</dbReference>
<dbReference type="EC" id="3.2.1.14" evidence="2"/>
<dbReference type="GO" id="GO:0008061">
    <property type="term" value="F:chitin binding"/>
    <property type="evidence" value="ECO:0007669"/>
    <property type="project" value="UniProtKB-UniRule"/>
</dbReference>
<protein>
    <recommendedName>
        <fullName evidence="2">chitinase</fullName>
        <ecNumber evidence="2">3.2.1.14</ecNumber>
    </recommendedName>
</protein>
<proteinExistence type="predicted"/>
<dbReference type="CDD" id="cd00325">
    <property type="entry name" value="chitinase_GH19"/>
    <property type="match status" value="2"/>
</dbReference>
<feature type="signal peptide" evidence="13">
    <location>
        <begin position="1"/>
        <end position="30"/>
    </location>
</feature>
<gene>
    <name evidence="15" type="ORF">HHK36_013289</name>
</gene>
<dbReference type="InterPro" id="IPR025558">
    <property type="entry name" value="DUF4283"/>
</dbReference>
<dbReference type="EMBL" id="JABCRI010000008">
    <property type="protein sequence ID" value="KAF8402335.1"/>
    <property type="molecule type" value="Genomic_DNA"/>
</dbReference>
<dbReference type="PROSITE" id="PS00774">
    <property type="entry name" value="CHITINASE_19_2"/>
    <property type="match status" value="2"/>
</dbReference>
<evidence type="ECO:0000256" key="12">
    <source>
        <dbReference type="PROSITE-ProRule" id="PRU00261"/>
    </source>
</evidence>
<dbReference type="PANTHER" id="PTHR22595">
    <property type="entry name" value="CHITINASE-RELATED"/>
    <property type="match status" value="1"/>
</dbReference>
<feature type="disulfide bond" evidence="12">
    <location>
        <begin position="366"/>
        <end position="378"/>
    </location>
</feature>
<keyword evidence="6" id="KW-0611">Plant defense</keyword>
<dbReference type="SMART" id="SM00270">
    <property type="entry name" value="ChtBD1"/>
    <property type="match status" value="2"/>
</dbReference>
<dbReference type="InterPro" id="IPR018371">
    <property type="entry name" value="Chitin-binding_1_CS"/>
</dbReference>
<dbReference type="InterPro" id="IPR036861">
    <property type="entry name" value="Endochitinase-like_sf"/>
</dbReference>
<dbReference type="Pfam" id="PF14111">
    <property type="entry name" value="DUF4283"/>
    <property type="match status" value="1"/>
</dbReference>
<evidence type="ECO:0000256" key="10">
    <source>
        <dbReference type="ARBA" id="ARBA00023295"/>
    </source>
</evidence>
<keyword evidence="7" id="KW-0146">Chitin degradation</keyword>
<keyword evidence="9" id="KW-0119">Carbohydrate metabolism</keyword>
<dbReference type="PROSITE" id="PS00026">
    <property type="entry name" value="CHIT_BIND_I_1"/>
    <property type="match status" value="2"/>
</dbReference>
<reference evidence="15 16" key="1">
    <citation type="submission" date="2020-04" db="EMBL/GenBank/DDBJ databases">
        <title>Plant Genome Project.</title>
        <authorList>
            <person name="Zhang R.-G."/>
        </authorList>
    </citation>
    <scope>NUCLEOTIDE SEQUENCE [LARGE SCALE GENOMIC DNA]</scope>
    <source>
        <strain evidence="15">YNK0</strain>
        <tissue evidence="15">Leaf</tissue>
    </source>
</reference>
<dbReference type="PANTHER" id="PTHR22595:SF193">
    <property type="entry name" value="ENDOCHITINASE EP3"/>
    <property type="match status" value="1"/>
</dbReference>
<dbReference type="GO" id="GO:0008843">
    <property type="term" value="F:endochitinase activity"/>
    <property type="evidence" value="ECO:0007669"/>
    <property type="project" value="UniProtKB-EC"/>
</dbReference>
<dbReference type="GO" id="GO:0006032">
    <property type="term" value="P:chitin catabolic process"/>
    <property type="evidence" value="ECO:0007669"/>
    <property type="project" value="UniProtKB-KW"/>
</dbReference>
<evidence type="ECO:0000256" key="13">
    <source>
        <dbReference type="SAM" id="SignalP"/>
    </source>
</evidence>
<feature type="disulfide bond" evidence="12">
    <location>
        <begin position="69"/>
        <end position="81"/>
    </location>
</feature>
<dbReference type="PROSITE" id="PS00773">
    <property type="entry name" value="CHITINASE_19_1"/>
    <property type="match status" value="2"/>
</dbReference>
<keyword evidence="5" id="KW-0378">Hydrolase</keyword>
<evidence type="ECO:0000256" key="6">
    <source>
        <dbReference type="ARBA" id="ARBA00022821"/>
    </source>
</evidence>
<evidence type="ECO:0000256" key="7">
    <source>
        <dbReference type="ARBA" id="ARBA00023024"/>
    </source>
</evidence>
<keyword evidence="10" id="KW-0326">Glycosidase</keyword>
<dbReference type="GO" id="GO:0000272">
    <property type="term" value="P:polysaccharide catabolic process"/>
    <property type="evidence" value="ECO:0007669"/>
    <property type="project" value="UniProtKB-KW"/>
</dbReference>
<evidence type="ECO:0000256" key="5">
    <source>
        <dbReference type="ARBA" id="ARBA00022801"/>
    </source>
</evidence>
<feature type="disulfide bond" evidence="12">
    <location>
        <begin position="74"/>
        <end position="88"/>
    </location>
</feature>